<feature type="domain" description="FAD dependent oxidoreductase" evidence="2">
    <location>
        <begin position="15"/>
        <end position="359"/>
    </location>
</feature>
<protein>
    <submittedName>
        <fullName evidence="3">FAD-dependent oxidoreductase</fullName>
    </submittedName>
</protein>
<name>V8QVP1_9BURK</name>
<keyword evidence="1" id="KW-0560">Oxidoreductase</keyword>
<dbReference type="HOGENOM" id="CLU_007884_4_3_4"/>
<evidence type="ECO:0000256" key="1">
    <source>
        <dbReference type="ARBA" id="ARBA00023002"/>
    </source>
</evidence>
<proteinExistence type="predicted"/>
<dbReference type="STRING" id="1424334.W822_11590"/>
<keyword evidence="4" id="KW-1185">Reference proteome</keyword>
<dbReference type="GO" id="GO:0016491">
    <property type="term" value="F:oxidoreductase activity"/>
    <property type="evidence" value="ECO:0007669"/>
    <property type="project" value="UniProtKB-KW"/>
</dbReference>
<gene>
    <name evidence="3" type="ORF">W822_11590</name>
</gene>
<comment type="caution">
    <text evidence="3">The sequence shown here is derived from an EMBL/GenBank/DDBJ whole genome shotgun (WGS) entry which is preliminary data.</text>
</comment>
<dbReference type="PANTHER" id="PTHR13847:SF287">
    <property type="entry name" value="FAD-DEPENDENT OXIDOREDUCTASE DOMAIN-CONTAINING PROTEIN 1"/>
    <property type="match status" value="1"/>
</dbReference>
<dbReference type="Pfam" id="PF01266">
    <property type="entry name" value="DAO"/>
    <property type="match status" value="1"/>
</dbReference>
<dbReference type="AlphaFoldDB" id="V8QVP1"/>
<dbReference type="PANTHER" id="PTHR13847">
    <property type="entry name" value="SARCOSINE DEHYDROGENASE-RELATED"/>
    <property type="match status" value="1"/>
</dbReference>
<dbReference type="SUPFAM" id="SSF51905">
    <property type="entry name" value="FAD/NAD(P)-binding domain"/>
    <property type="match status" value="1"/>
</dbReference>
<sequence>MPGPGQPAAPADECDVIVVGGGIHGVASAYFLAQKGQRVILLERDDCGHCASGVNAGGVRTLGRKLAEIPLSLASSQLWRTLDFLHGFDGAFVQTGQIKVAESEKDMLVLQERCELLAARGFHHEKLIDRQQVREIVPAIAPHVQGALWVSTDGFAFPYLIVQAFARQARRLGADIREQSAVQSIKRKDKTWHVSTKDRIITGEMLLLCAGAWTADLARLCGDSIPVTAGGLMLMVTQRMPHFINPVLGATSRGLSFKQFANGTVVIGGALECEADAQTNHAELDFSRLGNSARIVTDLFPFLNNISVTRAWSGLDGYAPDHTAIVGPSASQDNLYYACGFSASGFQLGPASGQYLAQLMTGETPDPAHQGLLPARFA</sequence>
<dbReference type="Gene3D" id="3.50.50.60">
    <property type="entry name" value="FAD/NAD(P)-binding domain"/>
    <property type="match status" value="1"/>
</dbReference>
<dbReference type="GO" id="GO:0005737">
    <property type="term" value="C:cytoplasm"/>
    <property type="evidence" value="ECO:0007669"/>
    <property type="project" value="TreeGrafter"/>
</dbReference>
<dbReference type="eggNOG" id="COG0665">
    <property type="taxonomic scope" value="Bacteria"/>
</dbReference>
<evidence type="ECO:0000313" key="4">
    <source>
        <dbReference type="Proteomes" id="UP000018733"/>
    </source>
</evidence>
<dbReference type="PATRIC" id="fig|1424334.3.peg.2334"/>
<dbReference type="InterPro" id="IPR006076">
    <property type="entry name" value="FAD-dep_OxRdtase"/>
</dbReference>
<accession>V8QVP1</accession>
<dbReference type="Proteomes" id="UP000018733">
    <property type="component" value="Unassembled WGS sequence"/>
</dbReference>
<evidence type="ECO:0000313" key="3">
    <source>
        <dbReference type="EMBL" id="ETF03423.1"/>
    </source>
</evidence>
<dbReference type="EMBL" id="AYXT01000009">
    <property type="protein sequence ID" value="ETF03423.1"/>
    <property type="molecule type" value="Genomic_DNA"/>
</dbReference>
<reference evidence="3 4" key="1">
    <citation type="journal article" date="2014" name="Genome Announc.">
        <title>Draft Genome Sequence of Advenella kashmirensis Strain W13003, a Polycyclic Aromatic Hydrocarbon-Degrading Bacterium.</title>
        <authorList>
            <person name="Wang X."/>
            <person name="Jin D."/>
            <person name="Zhou L."/>
            <person name="Wu L."/>
            <person name="An W."/>
            <person name="Zhao L."/>
        </authorList>
    </citation>
    <scope>NUCLEOTIDE SEQUENCE [LARGE SCALE GENOMIC DNA]</scope>
    <source>
        <strain evidence="3 4">W13003</strain>
    </source>
</reference>
<dbReference type="OrthoDB" id="8673905at2"/>
<dbReference type="Gene3D" id="3.30.9.10">
    <property type="entry name" value="D-Amino Acid Oxidase, subunit A, domain 2"/>
    <property type="match status" value="1"/>
</dbReference>
<dbReference type="InterPro" id="IPR036188">
    <property type="entry name" value="FAD/NAD-bd_sf"/>
</dbReference>
<dbReference type="RefSeq" id="WP_024005284.1">
    <property type="nucleotide sequence ID" value="NZ_KI650979.1"/>
</dbReference>
<organism evidence="3 4">
    <name type="scientific">Advenella kashmirensis W13003</name>
    <dbReference type="NCBI Taxonomy" id="1424334"/>
    <lineage>
        <taxon>Bacteria</taxon>
        <taxon>Pseudomonadati</taxon>
        <taxon>Pseudomonadota</taxon>
        <taxon>Betaproteobacteria</taxon>
        <taxon>Burkholderiales</taxon>
        <taxon>Alcaligenaceae</taxon>
    </lineage>
</organism>
<evidence type="ECO:0000259" key="2">
    <source>
        <dbReference type="Pfam" id="PF01266"/>
    </source>
</evidence>